<dbReference type="CTD" id="4509"/>
<evidence type="ECO:0000256" key="9">
    <source>
        <dbReference type="ARBA" id="ARBA00023065"/>
    </source>
</evidence>
<dbReference type="GO" id="GO:0015078">
    <property type="term" value="F:proton transmembrane transporter activity"/>
    <property type="evidence" value="ECO:0007669"/>
    <property type="project" value="InterPro"/>
</dbReference>
<evidence type="ECO:0000256" key="10">
    <source>
        <dbReference type="ARBA" id="ARBA00023128"/>
    </source>
</evidence>
<evidence type="ECO:0000256" key="3">
    <source>
        <dbReference type="ARBA" id="ARBA00011291"/>
    </source>
</evidence>
<comment type="subunit">
    <text evidence="3">F-type ATPases have 2 components, CF(1) - the catalytic core - and CF(0) - the membrane proton channel.</text>
</comment>
<protein>
    <recommendedName>
        <fullName evidence="12">ATP synthase complex subunit 8</fullName>
    </recommendedName>
</protein>
<dbReference type="GO" id="GO:0045259">
    <property type="term" value="C:proton-transporting ATP synthase complex"/>
    <property type="evidence" value="ECO:0007669"/>
    <property type="project" value="UniProtKB-KW"/>
</dbReference>
<keyword evidence="8 13" id="KW-1133">Transmembrane helix</keyword>
<accession>A0A6M8AT52</accession>
<evidence type="ECO:0000256" key="11">
    <source>
        <dbReference type="ARBA" id="ARBA00023136"/>
    </source>
</evidence>
<evidence type="ECO:0000256" key="13">
    <source>
        <dbReference type="SAM" id="Phobius"/>
    </source>
</evidence>
<gene>
    <name evidence="14" type="primary">ATP8</name>
</gene>
<evidence type="ECO:0000256" key="4">
    <source>
        <dbReference type="ARBA" id="ARBA00022448"/>
    </source>
</evidence>
<evidence type="ECO:0000256" key="8">
    <source>
        <dbReference type="ARBA" id="ARBA00022989"/>
    </source>
</evidence>
<organism evidence="14">
    <name type="scientific">Kirchnerius guangxii</name>
    <dbReference type="NCBI Taxonomy" id="2738765"/>
    <lineage>
        <taxon>Eukaryota</taxon>
        <taxon>Metazoa</taxon>
        <taxon>Ecdysozoa</taxon>
        <taxon>Arthropoda</taxon>
        <taxon>Hexapoda</taxon>
        <taxon>Insecta</taxon>
        <taxon>Pterygota</taxon>
        <taxon>Neoptera</taxon>
        <taxon>Endopterygota</taxon>
        <taxon>Coleoptera</taxon>
        <taxon>Polyphaga</taxon>
        <taxon>Scarabaeiformia</taxon>
        <taxon>Lucanidae</taxon>
        <taxon>Lucaninae</taxon>
        <taxon>Kirchnerius</taxon>
    </lineage>
</organism>
<dbReference type="AlphaFoldDB" id="A0A6M8AT52"/>
<proteinExistence type="inferred from homology"/>
<dbReference type="EMBL" id="MK134567">
    <property type="protein sequence ID" value="QKD75002.1"/>
    <property type="molecule type" value="Genomic_DNA"/>
</dbReference>
<evidence type="ECO:0000256" key="1">
    <source>
        <dbReference type="ARBA" id="ARBA00004304"/>
    </source>
</evidence>
<evidence type="ECO:0000256" key="2">
    <source>
        <dbReference type="ARBA" id="ARBA00008892"/>
    </source>
</evidence>
<keyword evidence="9 12" id="KW-0406">Ion transport</keyword>
<evidence type="ECO:0000313" key="14">
    <source>
        <dbReference type="EMBL" id="QKD75002.1"/>
    </source>
</evidence>
<evidence type="ECO:0000256" key="6">
    <source>
        <dbReference type="ARBA" id="ARBA00022692"/>
    </source>
</evidence>
<keyword evidence="10 12" id="KW-0496">Mitochondrion</keyword>
<comment type="subcellular location">
    <subcellularLocation>
        <location evidence="1 12">Mitochondrion membrane</location>
        <topology evidence="1 12">Single-pass membrane protein</topology>
    </subcellularLocation>
</comment>
<dbReference type="GeneID" id="55747161"/>
<evidence type="ECO:0000256" key="7">
    <source>
        <dbReference type="ARBA" id="ARBA00022781"/>
    </source>
</evidence>
<keyword evidence="5 12" id="KW-0138">CF(0)</keyword>
<geneLocation type="mitochondrion" evidence="14"/>
<reference evidence="14" key="2">
    <citation type="journal article" date="2020" name="Mitochondrial DNA Part B Resour">
        <title>The mitochondrial genome of a rare Chinese stag beetle Kirchnerius guangxii (Coleoptera: Lucanidae).</title>
        <authorList>
            <person name="Zhai Y.N."/>
            <person name="Zhou S.J."/>
            <person name="Chen Y.J."/>
            <person name="Wan X."/>
        </authorList>
    </citation>
    <scope>NUCLEOTIDE SEQUENCE</scope>
</reference>
<sequence>MPQMAPMNWLILMIFFSVILIIVSILNYSIFSRFPKNFLFNKLQSIKTWKW</sequence>
<reference evidence="14" key="1">
    <citation type="submission" date="2018-11" db="EMBL/GenBank/DDBJ databases">
        <authorList>
            <person name="Zhou S.-J."/>
            <person name="Chen Y.-J."/>
            <person name="Liu J."/>
            <person name="Wan X."/>
        </authorList>
    </citation>
    <scope>NUCLEOTIDE SEQUENCE</scope>
</reference>
<dbReference type="GO" id="GO:0015986">
    <property type="term" value="P:proton motive force-driven ATP synthesis"/>
    <property type="evidence" value="ECO:0007669"/>
    <property type="project" value="InterPro"/>
</dbReference>
<comment type="similarity">
    <text evidence="2 12">Belongs to the ATPase protein 8 family.</text>
</comment>
<evidence type="ECO:0000256" key="12">
    <source>
        <dbReference type="RuleBase" id="RU003661"/>
    </source>
</evidence>
<dbReference type="Pfam" id="PF00895">
    <property type="entry name" value="ATP-synt_8"/>
    <property type="match status" value="1"/>
</dbReference>
<name>A0A6M8AT52_9SCAR</name>
<dbReference type="InterPro" id="IPR001421">
    <property type="entry name" value="ATP8_metazoa"/>
</dbReference>
<keyword evidence="7 12" id="KW-0375">Hydrogen ion transport</keyword>
<keyword evidence="6 12" id="KW-0812">Transmembrane</keyword>
<keyword evidence="4 12" id="KW-0813">Transport</keyword>
<feature type="transmembrane region" description="Helical" evidence="13">
    <location>
        <begin position="6"/>
        <end position="31"/>
    </location>
</feature>
<dbReference type="RefSeq" id="YP_009860552.1">
    <property type="nucleotide sequence ID" value="NC_048957.1"/>
</dbReference>
<keyword evidence="11 13" id="KW-0472">Membrane</keyword>
<evidence type="ECO:0000256" key="5">
    <source>
        <dbReference type="ARBA" id="ARBA00022547"/>
    </source>
</evidence>
<dbReference type="GO" id="GO:0031966">
    <property type="term" value="C:mitochondrial membrane"/>
    <property type="evidence" value="ECO:0007669"/>
    <property type="project" value="UniProtKB-SubCell"/>
</dbReference>